<gene>
    <name evidence="1" type="ORF">BDM02DRAFT_2866731</name>
</gene>
<keyword evidence="2" id="KW-1185">Reference proteome</keyword>
<organism evidence="1 2">
    <name type="scientific">Thelephora ganbajun</name>
    <name type="common">Ganba fungus</name>
    <dbReference type="NCBI Taxonomy" id="370292"/>
    <lineage>
        <taxon>Eukaryota</taxon>
        <taxon>Fungi</taxon>
        <taxon>Dikarya</taxon>
        <taxon>Basidiomycota</taxon>
        <taxon>Agaricomycotina</taxon>
        <taxon>Agaricomycetes</taxon>
        <taxon>Thelephorales</taxon>
        <taxon>Thelephoraceae</taxon>
        <taxon>Thelephora</taxon>
    </lineage>
</organism>
<accession>A0ACB6ZB93</accession>
<reference evidence="1" key="2">
    <citation type="journal article" date="2020" name="Nat. Commun.">
        <title>Large-scale genome sequencing of mycorrhizal fungi provides insights into the early evolution of symbiotic traits.</title>
        <authorList>
            <person name="Miyauchi S."/>
            <person name="Kiss E."/>
            <person name="Kuo A."/>
            <person name="Drula E."/>
            <person name="Kohler A."/>
            <person name="Sanchez-Garcia M."/>
            <person name="Morin E."/>
            <person name="Andreopoulos B."/>
            <person name="Barry K.W."/>
            <person name="Bonito G."/>
            <person name="Buee M."/>
            <person name="Carver A."/>
            <person name="Chen C."/>
            <person name="Cichocki N."/>
            <person name="Clum A."/>
            <person name="Culley D."/>
            <person name="Crous P.W."/>
            <person name="Fauchery L."/>
            <person name="Girlanda M."/>
            <person name="Hayes R.D."/>
            <person name="Keri Z."/>
            <person name="LaButti K."/>
            <person name="Lipzen A."/>
            <person name="Lombard V."/>
            <person name="Magnuson J."/>
            <person name="Maillard F."/>
            <person name="Murat C."/>
            <person name="Nolan M."/>
            <person name="Ohm R.A."/>
            <person name="Pangilinan J."/>
            <person name="Pereira M.F."/>
            <person name="Perotto S."/>
            <person name="Peter M."/>
            <person name="Pfister S."/>
            <person name="Riley R."/>
            <person name="Sitrit Y."/>
            <person name="Stielow J.B."/>
            <person name="Szollosi G."/>
            <person name="Zifcakova L."/>
            <person name="Stursova M."/>
            <person name="Spatafora J.W."/>
            <person name="Tedersoo L."/>
            <person name="Vaario L.M."/>
            <person name="Yamada A."/>
            <person name="Yan M."/>
            <person name="Wang P."/>
            <person name="Xu J."/>
            <person name="Bruns T."/>
            <person name="Baldrian P."/>
            <person name="Vilgalys R."/>
            <person name="Dunand C."/>
            <person name="Henrissat B."/>
            <person name="Grigoriev I.V."/>
            <person name="Hibbett D."/>
            <person name="Nagy L.G."/>
            <person name="Martin F.M."/>
        </authorList>
    </citation>
    <scope>NUCLEOTIDE SEQUENCE</scope>
    <source>
        <strain evidence="1">P2</strain>
    </source>
</reference>
<proteinExistence type="predicted"/>
<reference evidence="1" key="1">
    <citation type="submission" date="2019-10" db="EMBL/GenBank/DDBJ databases">
        <authorList>
            <consortium name="DOE Joint Genome Institute"/>
            <person name="Kuo A."/>
            <person name="Miyauchi S."/>
            <person name="Kiss E."/>
            <person name="Drula E."/>
            <person name="Kohler A."/>
            <person name="Sanchez-Garcia M."/>
            <person name="Andreopoulos B."/>
            <person name="Barry K.W."/>
            <person name="Bonito G."/>
            <person name="Buee M."/>
            <person name="Carver A."/>
            <person name="Chen C."/>
            <person name="Cichocki N."/>
            <person name="Clum A."/>
            <person name="Culley D."/>
            <person name="Crous P.W."/>
            <person name="Fauchery L."/>
            <person name="Girlanda M."/>
            <person name="Hayes R."/>
            <person name="Keri Z."/>
            <person name="Labutti K."/>
            <person name="Lipzen A."/>
            <person name="Lombard V."/>
            <person name="Magnuson J."/>
            <person name="Maillard F."/>
            <person name="Morin E."/>
            <person name="Murat C."/>
            <person name="Nolan M."/>
            <person name="Ohm R."/>
            <person name="Pangilinan J."/>
            <person name="Pereira M."/>
            <person name="Perotto S."/>
            <person name="Peter M."/>
            <person name="Riley R."/>
            <person name="Sitrit Y."/>
            <person name="Stielow B."/>
            <person name="Szollosi G."/>
            <person name="Zifcakova L."/>
            <person name="Stursova M."/>
            <person name="Spatafora J.W."/>
            <person name="Tedersoo L."/>
            <person name="Vaario L.-M."/>
            <person name="Yamada A."/>
            <person name="Yan M."/>
            <person name="Wang P."/>
            <person name="Xu J."/>
            <person name="Bruns T."/>
            <person name="Baldrian P."/>
            <person name="Vilgalys R."/>
            <person name="Henrissat B."/>
            <person name="Grigoriev I.V."/>
            <person name="Hibbett D."/>
            <person name="Nagy L.G."/>
            <person name="Martin F.M."/>
        </authorList>
    </citation>
    <scope>NUCLEOTIDE SEQUENCE</scope>
    <source>
        <strain evidence="1">P2</strain>
    </source>
</reference>
<dbReference type="Proteomes" id="UP000886501">
    <property type="component" value="Unassembled WGS sequence"/>
</dbReference>
<name>A0ACB6ZB93_THEGA</name>
<dbReference type="EMBL" id="MU118046">
    <property type="protein sequence ID" value="KAF9646873.1"/>
    <property type="molecule type" value="Genomic_DNA"/>
</dbReference>
<evidence type="ECO:0000313" key="1">
    <source>
        <dbReference type="EMBL" id="KAF9646873.1"/>
    </source>
</evidence>
<comment type="caution">
    <text evidence="1">The sequence shown here is derived from an EMBL/GenBank/DDBJ whole genome shotgun (WGS) entry which is preliminary data.</text>
</comment>
<protein>
    <submittedName>
        <fullName evidence="1">Kinase-like protein</fullName>
    </submittedName>
</protein>
<sequence>MIPSDPLQQLHDLDRALPQFHEQLSSILHSDEYRNVFLKLQSGDLARLVEYLDSVIVGISDPASVPFQESLDELRNICGIKGVLPKSCTLSESLLGCVYEGTFGGSKVRIRRVRIYLRGNPHRVKETFHQVAVTWKHLAHPNIVPLLGVIIDSFELISDRMPGGDLTEYITNHPDADRISLLTNVAEGLNYLHFCNVIHGDLKGSNILVDVTGHARITDFGLTMVTQDLDVIRNGSAKHGCSSRWIAPEILDGRGTYSKEADVFSFAGVAIEVRRR</sequence>
<evidence type="ECO:0000313" key="2">
    <source>
        <dbReference type="Proteomes" id="UP000886501"/>
    </source>
</evidence>